<dbReference type="InterPro" id="IPR011990">
    <property type="entry name" value="TPR-like_helical_dom_sf"/>
</dbReference>
<evidence type="ECO:0000256" key="2">
    <source>
        <dbReference type="ARBA" id="ARBA00010734"/>
    </source>
</evidence>
<dbReference type="EMBL" id="MU827778">
    <property type="protein sequence ID" value="KAJ7340514.1"/>
    <property type="molecule type" value="Genomic_DNA"/>
</dbReference>
<evidence type="ECO:0000259" key="7">
    <source>
        <dbReference type="Pfam" id="PF24892"/>
    </source>
</evidence>
<dbReference type="PANTHER" id="PTHR23271">
    <property type="entry name" value="HEPATOCELLULAR CARCINOMA-ASSOCIATED ANTIGEN 66"/>
    <property type="match status" value="1"/>
</dbReference>
<dbReference type="SMART" id="SM00386">
    <property type="entry name" value="HAT"/>
    <property type="match status" value="7"/>
</dbReference>
<feature type="domain" description="U3 small nucleolar RNA-associated protein 6 homolog C-terminal" evidence="7">
    <location>
        <begin position="315"/>
        <end position="579"/>
    </location>
</feature>
<feature type="domain" description="U3 small nucleolar RNA-associated protein 6 N-terminal" evidence="6">
    <location>
        <begin position="9"/>
        <end position="82"/>
    </location>
</feature>
<evidence type="ECO:0000313" key="8">
    <source>
        <dbReference type="EMBL" id="KAJ7340514.1"/>
    </source>
</evidence>
<dbReference type="FunFam" id="1.25.40.10:FF:002138">
    <property type="entry name" value="Predicted protein"/>
    <property type="match status" value="1"/>
</dbReference>
<evidence type="ECO:0000256" key="5">
    <source>
        <dbReference type="ARBA" id="ARBA00023242"/>
    </source>
</evidence>
<comment type="caution">
    <text evidence="8">The sequence shown here is derived from an EMBL/GenBank/DDBJ whole genome shotgun (WGS) entry which is preliminary data.</text>
</comment>
<evidence type="ECO:0000313" key="9">
    <source>
        <dbReference type="Proteomes" id="UP001163046"/>
    </source>
</evidence>
<dbReference type="GO" id="GO:0034388">
    <property type="term" value="C:Pwp2p-containing subcomplex of 90S preribosome"/>
    <property type="evidence" value="ECO:0007669"/>
    <property type="project" value="TreeGrafter"/>
</dbReference>
<dbReference type="InterPro" id="IPR013949">
    <property type="entry name" value="Utp6"/>
</dbReference>
<reference evidence="8" key="1">
    <citation type="submission" date="2023-01" db="EMBL/GenBank/DDBJ databases">
        <title>Genome assembly of the deep-sea coral Lophelia pertusa.</title>
        <authorList>
            <person name="Herrera S."/>
            <person name="Cordes E."/>
        </authorList>
    </citation>
    <scope>NUCLEOTIDE SEQUENCE</scope>
    <source>
        <strain evidence="8">USNM1676648</strain>
        <tissue evidence="8">Polyp</tissue>
    </source>
</reference>
<gene>
    <name evidence="8" type="primary">UTP6</name>
    <name evidence="8" type="ORF">OS493_003266</name>
</gene>
<organism evidence="8 9">
    <name type="scientific">Desmophyllum pertusum</name>
    <dbReference type="NCBI Taxonomy" id="174260"/>
    <lineage>
        <taxon>Eukaryota</taxon>
        <taxon>Metazoa</taxon>
        <taxon>Cnidaria</taxon>
        <taxon>Anthozoa</taxon>
        <taxon>Hexacorallia</taxon>
        <taxon>Scleractinia</taxon>
        <taxon>Caryophylliina</taxon>
        <taxon>Caryophylliidae</taxon>
        <taxon>Desmophyllum</taxon>
    </lineage>
</organism>
<keyword evidence="3" id="KW-0698">rRNA processing</keyword>
<accession>A0A9W9YGS5</accession>
<comment type="subcellular location">
    <subcellularLocation>
        <location evidence="1">Nucleus</location>
        <location evidence="1">Nucleolus</location>
    </subcellularLocation>
</comment>
<keyword evidence="9" id="KW-1185">Reference proteome</keyword>
<comment type="similarity">
    <text evidence="2">Belongs to the UTP6 family.</text>
</comment>
<protein>
    <submittedName>
        <fullName evidence="8">U3 snoRNP protein</fullName>
    </submittedName>
</protein>
<evidence type="ECO:0000259" key="6">
    <source>
        <dbReference type="Pfam" id="PF08640"/>
    </source>
</evidence>
<dbReference type="OrthoDB" id="28112at2759"/>
<evidence type="ECO:0000256" key="4">
    <source>
        <dbReference type="ARBA" id="ARBA00022737"/>
    </source>
</evidence>
<dbReference type="GO" id="GO:0030515">
    <property type="term" value="F:snoRNA binding"/>
    <property type="evidence" value="ECO:0007669"/>
    <property type="project" value="InterPro"/>
</dbReference>
<dbReference type="InterPro" id="IPR055347">
    <property type="entry name" value="UTP6_N"/>
</dbReference>
<dbReference type="Proteomes" id="UP001163046">
    <property type="component" value="Unassembled WGS sequence"/>
</dbReference>
<dbReference type="PANTHER" id="PTHR23271:SF1">
    <property type="entry name" value="U3 SMALL NUCLEOLAR RNA-ASSOCIATED PROTEIN 6 HOMOLOG"/>
    <property type="match status" value="1"/>
</dbReference>
<dbReference type="GO" id="GO:0000462">
    <property type="term" value="P:maturation of SSU-rRNA from tricistronic rRNA transcript (SSU-rRNA, 5.8S rRNA, LSU-rRNA)"/>
    <property type="evidence" value="ECO:0007669"/>
    <property type="project" value="InterPro"/>
</dbReference>
<dbReference type="AlphaFoldDB" id="A0A9W9YGS5"/>
<name>A0A9W9YGS5_9CNID</name>
<dbReference type="Pfam" id="PF24892">
    <property type="entry name" value="UTP6_C"/>
    <property type="match status" value="1"/>
</dbReference>
<evidence type="ECO:0000256" key="1">
    <source>
        <dbReference type="ARBA" id="ARBA00004604"/>
    </source>
</evidence>
<dbReference type="SUPFAM" id="SSF48452">
    <property type="entry name" value="TPR-like"/>
    <property type="match status" value="2"/>
</dbReference>
<sequence>MAEYVHQNLEGMLPELEELERMGVFTSDEIRAIIRKRRDFEYRLQKRIVQKTDFLRYMQYEINLNMLKKKRKLRLGIKRSLHGEHAVLRRIHILFQNALKKFLGDIKLWIQYIEFCKHMGSVRVLGKVFARVLQYHSNKPNLWIMAAKWEFEENKNIPNSRSLLQRGLRVNSSSQQLWLEYFRMELLHVEKICNRRKILGLNATEEAQQQQEEEEVTAEFLAGKVPEIVYKKAIQCIPDDIKFRISFIEVYRLFEDTKPGCDMIYDSLLEDFPASEEVWNLVARRPIDEANSEVKKGTAVITDSQWCELESEINKLFHQAVEQVPTDKMWQFYISTCMELLPDSSPVQAKRRVQNVLHLFSEAEKANLLNDDLYKTWISVLLQTGKSKQALAVCKRGTKQFKTSVSLWSEYLRLKVLDQGKVEDLQSEFTTALKCVDSKDSLPLWNLWIEWCITSNPDEVQAVFDLSLESCVDVSTPMKEKYVEWTATTKGIKKARKLYKRLSQVGPFDISFFRKCIDLELTQVAPSVKRARDLYEAAVDHFGTSHPDLWLDYIRLELEHPTGMPDTVGELYWRATKALDGQFTQEFVGLYSLLQAGRV</sequence>
<keyword evidence="5" id="KW-0539">Nucleus</keyword>
<dbReference type="InterPro" id="IPR003107">
    <property type="entry name" value="HAT"/>
</dbReference>
<dbReference type="GO" id="GO:0032040">
    <property type="term" value="C:small-subunit processome"/>
    <property type="evidence" value="ECO:0007669"/>
    <property type="project" value="TreeGrafter"/>
</dbReference>
<keyword evidence="4" id="KW-0677">Repeat</keyword>
<proteinExistence type="inferred from homology"/>
<dbReference type="Pfam" id="PF08640">
    <property type="entry name" value="U3_assoc_6"/>
    <property type="match status" value="1"/>
</dbReference>
<dbReference type="InterPro" id="IPR056907">
    <property type="entry name" value="UTP6_C"/>
</dbReference>
<evidence type="ECO:0000256" key="3">
    <source>
        <dbReference type="ARBA" id="ARBA00022552"/>
    </source>
</evidence>
<dbReference type="Gene3D" id="1.25.40.10">
    <property type="entry name" value="Tetratricopeptide repeat domain"/>
    <property type="match status" value="3"/>
</dbReference>